<comment type="caution">
    <text evidence="1">The sequence shown here is derived from an EMBL/GenBank/DDBJ whole genome shotgun (WGS) entry which is preliminary data.</text>
</comment>
<evidence type="ECO:0000313" key="2">
    <source>
        <dbReference type="Proteomes" id="UP001222027"/>
    </source>
</evidence>
<gene>
    <name evidence="1" type="ORF">OPV22_010571</name>
</gene>
<evidence type="ECO:0000313" key="1">
    <source>
        <dbReference type="EMBL" id="KAJ8500019.1"/>
    </source>
</evidence>
<dbReference type="EMBL" id="JAQQAF010000003">
    <property type="protein sequence ID" value="KAJ8500019.1"/>
    <property type="molecule type" value="Genomic_DNA"/>
</dbReference>
<dbReference type="AlphaFoldDB" id="A0AAV8PW12"/>
<name>A0AAV8PW12_ENSVE</name>
<reference evidence="1 2" key="1">
    <citation type="submission" date="2022-12" db="EMBL/GenBank/DDBJ databases">
        <title>Chromosome-scale assembly of the Ensete ventricosum genome.</title>
        <authorList>
            <person name="Dussert Y."/>
            <person name="Stocks J."/>
            <person name="Wendawek A."/>
            <person name="Woldeyes F."/>
            <person name="Nichols R.A."/>
            <person name="Borrell J.S."/>
        </authorList>
    </citation>
    <scope>NUCLEOTIDE SEQUENCE [LARGE SCALE GENOMIC DNA]</scope>
    <source>
        <strain evidence="2">cv. Maze</strain>
        <tissue evidence="1">Seeds</tissue>
    </source>
</reference>
<dbReference type="Proteomes" id="UP001222027">
    <property type="component" value="Unassembled WGS sequence"/>
</dbReference>
<proteinExistence type="predicted"/>
<evidence type="ECO:0008006" key="3">
    <source>
        <dbReference type="Google" id="ProtNLM"/>
    </source>
</evidence>
<keyword evidence="2" id="KW-1185">Reference proteome</keyword>
<protein>
    <recommendedName>
        <fullName evidence="3">AWS domain-containing protein</fullName>
    </recommendedName>
</protein>
<organism evidence="1 2">
    <name type="scientific">Ensete ventricosum</name>
    <name type="common">Abyssinian banana</name>
    <name type="synonym">Musa ensete</name>
    <dbReference type="NCBI Taxonomy" id="4639"/>
    <lineage>
        <taxon>Eukaryota</taxon>
        <taxon>Viridiplantae</taxon>
        <taxon>Streptophyta</taxon>
        <taxon>Embryophyta</taxon>
        <taxon>Tracheophyta</taxon>
        <taxon>Spermatophyta</taxon>
        <taxon>Magnoliopsida</taxon>
        <taxon>Liliopsida</taxon>
        <taxon>Zingiberales</taxon>
        <taxon>Musaceae</taxon>
        <taxon>Ensete</taxon>
    </lineage>
</organism>
<sequence>MEKLVNGFAVLHLLTRSQYKEFQSKAYNTTKTVECPLNISGTLTCKHQCTIMHQDGRETCECMHACIDELNPLSDGGKHCSSCAKKRMVMNLQNIKKSSVMGNPKAIMVISGKEYPLESYSLIPQFSSIFRLLMIRPKALKFIQHSRKFVESA</sequence>
<accession>A0AAV8PW12</accession>